<organism evidence="1 2">
    <name type="scientific">Anatilimnocola aggregata</name>
    <dbReference type="NCBI Taxonomy" id="2528021"/>
    <lineage>
        <taxon>Bacteria</taxon>
        <taxon>Pseudomonadati</taxon>
        <taxon>Planctomycetota</taxon>
        <taxon>Planctomycetia</taxon>
        <taxon>Pirellulales</taxon>
        <taxon>Pirellulaceae</taxon>
        <taxon>Anatilimnocola</taxon>
    </lineage>
</organism>
<sequence>MSLKHLPQITLSHSALSVLEAADQENRLTLVGSVEELVALAVPKEKCDSQEYYTVGYDVPGTGFVAEARVCRVRNGIAANYPEPYMRRRDSDCMVIGDKGPTDKPTYSERFGKEFAPLRQETLDWLKTQPIACFFFESGLPGRAMNAVAICPANAGFFALGLAMLQGIVPLERIRQLGADYHHHAVLYTAPVFRHTHFNGKQIVVHNRRFEEAGLHELFSYNLYPGPSAKKGVYGMLLTAGERGEIPWTTAHCSTVLATTPDKHVTVIMHEGASGSGKSEMLEAVHRDPDGRLRLGTNLVNNETQYVTLPQGCDLRPVTDDMALCHPDLQKQDGTDRKLSLVDAEQGWFVRVNHIQNYGTDPALESLTVHPPGPLLFLNMEAKPGATTLIWEHIEDKPGVRCPNPRLVVSRDYIPGVVKEAVTVDIRSFGIRCPPCTREKPTYGIVGMFHVLPPALAWLWRLVAPRGHGNPSIVSQEGMQSEGVGSYWPFATGRRVDQANILLHQIVDTSSTLFALIPNQHIGSWKVGFAPQWIARECLARARAKRTTIPKDNLIASRCPLLGHHPRSLELEGQMMAPQFFDVSVQPEVGVEAYDIGAQQLTQFFHEQLAQFRNPELDPLGHQMITACLDGASIEQYEALTKPA</sequence>
<dbReference type="OrthoDB" id="9763944at2"/>
<dbReference type="Pfam" id="PF16260">
    <property type="entry name" value="DUF4914"/>
    <property type="match status" value="1"/>
</dbReference>
<reference evidence="1 2" key="1">
    <citation type="submission" date="2019-02" db="EMBL/GenBank/DDBJ databases">
        <title>Deep-cultivation of Planctomycetes and their phenomic and genomic characterization uncovers novel biology.</title>
        <authorList>
            <person name="Wiegand S."/>
            <person name="Jogler M."/>
            <person name="Boedeker C."/>
            <person name="Pinto D."/>
            <person name="Vollmers J."/>
            <person name="Rivas-Marin E."/>
            <person name="Kohn T."/>
            <person name="Peeters S.H."/>
            <person name="Heuer A."/>
            <person name="Rast P."/>
            <person name="Oberbeckmann S."/>
            <person name="Bunk B."/>
            <person name="Jeske O."/>
            <person name="Meyerdierks A."/>
            <person name="Storesund J.E."/>
            <person name="Kallscheuer N."/>
            <person name="Luecker S."/>
            <person name="Lage O.M."/>
            <person name="Pohl T."/>
            <person name="Merkel B.J."/>
            <person name="Hornburger P."/>
            <person name="Mueller R.-W."/>
            <person name="Bruemmer F."/>
            <person name="Labrenz M."/>
            <person name="Spormann A.M."/>
            <person name="Op den Camp H."/>
            <person name="Overmann J."/>
            <person name="Amann R."/>
            <person name="Jetten M.S.M."/>
            <person name="Mascher T."/>
            <person name="Medema M.H."/>
            <person name="Devos D.P."/>
            <person name="Kaster A.-K."/>
            <person name="Ovreas L."/>
            <person name="Rohde M."/>
            <person name="Galperin M.Y."/>
            <person name="Jogler C."/>
        </authorList>
    </citation>
    <scope>NUCLEOTIDE SEQUENCE [LARGE SCALE GENOMIC DNA]</scope>
    <source>
        <strain evidence="1 2">ETA_A8</strain>
    </source>
</reference>
<proteinExistence type="predicted"/>
<protein>
    <recommendedName>
        <fullName evidence="3">DUF4914 domain-containing protein</fullName>
    </recommendedName>
</protein>
<evidence type="ECO:0000313" key="2">
    <source>
        <dbReference type="Proteomes" id="UP000315017"/>
    </source>
</evidence>
<dbReference type="Proteomes" id="UP000315017">
    <property type="component" value="Chromosome"/>
</dbReference>
<dbReference type="RefSeq" id="WP_145087573.1">
    <property type="nucleotide sequence ID" value="NZ_CP036274.1"/>
</dbReference>
<name>A0A517Y961_9BACT</name>
<dbReference type="SUPFAM" id="SSF53795">
    <property type="entry name" value="PEP carboxykinase-like"/>
    <property type="match status" value="1"/>
</dbReference>
<gene>
    <name evidence="1" type="ORF">ETAA8_18360</name>
</gene>
<dbReference type="KEGG" id="aagg:ETAA8_18360"/>
<evidence type="ECO:0000313" key="1">
    <source>
        <dbReference type="EMBL" id="QDU26755.1"/>
    </source>
</evidence>
<accession>A0A517Y961</accession>
<dbReference type="InterPro" id="IPR032583">
    <property type="entry name" value="DUF4914"/>
</dbReference>
<dbReference type="EMBL" id="CP036274">
    <property type="protein sequence ID" value="QDU26755.1"/>
    <property type="molecule type" value="Genomic_DNA"/>
</dbReference>
<keyword evidence="2" id="KW-1185">Reference proteome</keyword>
<evidence type="ECO:0008006" key="3">
    <source>
        <dbReference type="Google" id="ProtNLM"/>
    </source>
</evidence>
<dbReference type="AlphaFoldDB" id="A0A517Y961"/>